<dbReference type="Gene3D" id="3.40.630.30">
    <property type="match status" value="1"/>
</dbReference>
<dbReference type="Proteomes" id="UP000062160">
    <property type="component" value="Unassembled WGS sequence"/>
</dbReference>
<dbReference type="CDD" id="cd04301">
    <property type="entry name" value="NAT_SF"/>
    <property type="match status" value="1"/>
</dbReference>
<proteinExistence type="predicted"/>
<dbReference type="PROSITE" id="PS51186">
    <property type="entry name" value="GNAT"/>
    <property type="match status" value="1"/>
</dbReference>
<dbReference type="AlphaFoldDB" id="A0A0U9HH33"/>
<dbReference type="Pfam" id="PF00583">
    <property type="entry name" value="Acetyltransf_1"/>
    <property type="match status" value="1"/>
</dbReference>
<dbReference type="EMBL" id="DF977003">
    <property type="protein sequence ID" value="GAQ26153.1"/>
    <property type="molecule type" value="Genomic_DNA"/>
</dbReference>
<dbReference type="GO" id="GO:0016747">
    <property type="term" value="F:acyltransferase activity, transferring groups other than amino-acyl groups"/>
    <property type="evidence" value="ECO:0007669"/>
    <property type="project" value="InterPro"/>
</dbReference>
<accession>A0A0U9HH33</accession>
<evidence type="ECO:0000259" key="1">
    <source>
        <dbReference type="PROSITE" id="PS51186"/>
    </source>
</evidence>
<dbReference type="InterPro" id="IPR000182">
    <property type="entry name" value="GNAT_dom"/>
</dbReference>
<keyword evidence="3" id="KW-1185">Reference proteome</keyword>
<feature type="domain" description="N-acetyltransferase" evidence="1">
    <location>
        <begin position="5"/>
        <end position="148"/>
    </location>
</feature>
<dbReference type="SUPFAM" id="SSF55729">
    <property type="entry name" value="Acyl-CoA N-acyltransferases (Nat)"/>
    <property type="match status" value="1"/>
</dbReference>
<protein>
    <submittedName>
        <fullName evidence="2">Amino-acid N-acetyltransferase</fullName>
    </submittedName>
</protein>
<keyword evidence="2" id="KW-0808">Transferase</keyword>
<evidence type="ECO:0000313" key="2">
    <source>
        <dbReference type="EMBL" id="GAQ26153.1"/>
    </source>
</evidence>
<dbReference type="RefSeq" id="WP_238142717.1">
    <property type="nucleotide sequence ID" value="NZ_DF977003.1"/>
</dbReference>
<name>A0A0U9HH33_9FIRM</name>
<dbReference type="InterPro" id="IPR016181">
    <property type="entry name" value="Acyl_CoA_acyltransferase"/>
</dbReference>
<sequence length="158" mass="18037">MRFLIIIRKALPSEIGLIQNRLIHDAKESNVQLLKVDDIEDAMIIEVDDLIAGYGILDIYGDKALLRFVYIFPEHRGDGLGDGLVRALINYADRRGVKKIYLCGSEDTDYFTRFGFKHVCCTKSDCPINNNIDFKTAANCCTMELDVEEFFNTPQCRF</sequence>
<organism evidence="2">
    <name type="scientific">Tepidanaerobacter syntrophicus</name>
    <dbReference type="NCBI Taxonomy" id="224999"/>
    <lineage>
        <taxon>Bacteria</taxon>
        <taxon>Bacillati</taxon>
        <taxon>Bacillota</taxon>
        <taxon>Clostridia</taxon>
        <taxon>Thermosediminibacterales</taxon>
        <taxon>Tepidanaerobacteraceae</taxon>
        <taxon>Tepidanaerobacter</taxon>
    </lineage>
</organism>
<gene>
    <name evidence="2" type="ORF">TSYNT_9412</name>
</gene>
<reference evidence="2" key="1">
    <citation type="journal article" date="2016" name="Genome Announc.">
        <title>Draft Genome Sequence of the Syntrophic Lactate-Degrading Bacterium Tepidanaerobacter syntrophicus JLT.</title>
        <authorList>
            <person name="Matsuura N."/>
            <person name="Ohashi A."/>
            <person name="Tourlousse D.M."/>
            <person name="Sekiguchi Y."/>
        </authorList>
    </citation>
    <scope>NUCLEOTIDE SEQUENCE [LARGE SCALE GENOMIC DNA]</scope>
    <source>
        <strain evidence="2">JL</strain>
    </source>
</reference>
<dbReference type="STRING" id="224999.GCA_001485475_02192"/>
<evidence type="ECO:0000313" key="3">
    <source>
        <dbReference type="Proteomes" id="UP000062160"/>
    </source>
</evidence>